<organism evidence="1 2">
    <name type="scientific">Roseimaritima ulvae</name>
    <dbReference type="NCBI Taxonomy" id="980254"/>
    <lineage>
        <taxon>Bacteria</taxon>
        <taxon>Pseudomonadati</taxon>
        <taxon>Planctomycetota</taxon>
        <taxon>Planctomycetia</taxon>
        <taxon>Pirellulales</taxon>
        <taxon>Pirellulaceae</taxon>
        <taxon>Roseimaritima</taxon>
    </lineage>
</organism>
<dbReference type="Proteomes" id="UP000325286">
    <property type="component" value="Chromosome"/>
</dbReference>
<keyword evidence="2" id="KW-1185">Reference proteome</keyword>
<dbReference type="KEGG" id="rul:UC8_13630"/>
<dbReference type="EMBL" id="CP042914">
    <property type="protein sequence ID" value="QEG39386.1"/>
    <property type="molecule type" value="Genomic_DNA"/>
</dbReference>
<evidence type="ECO:0000313" key="2">
    <source>
        <dbReference type="Proteomes" id="UP000325286"/>
    </source>
</evidence>
<proteinExistence type="predicted"/>
<name>A0A5B9QQS7_9BACT</name>
<reference evidence="1 2" key="1">
    <citation type="submission" date="2019-08" db="EMBL/GenBank/DDBJ databases">
        <title>Deep-cultivation of Planctomycetes and their phenomic and genomic characterization uncovers novel biology.</title>
        <authorList>
            <person name="Wiegand S."/>
            <person name="Jogler M."/>
            <person name="Boedeker C."/>
            <person name="Pinto D."/>
            <person name="Vollmers J."/>
            <person name="Rivas-Marin E."/>
            <person name="Kohn T."/>
            <person name="Peeters S.H."/>
            <person name="Heuer A."/>
            <person name="Rast P."/>
            <person name="Oberbeckmann S."/>
            <person name="Bunk B."/>
            <person name="Jeske O."/>
            <person name="Meyerdierks A."/>
            <person name="Storesund J.E."/>
            <person name="Kallscheuer N."/>
            <person name="Luecker S."/>
            <person name="Lage O.M."/>
            <person name="Pohl T."/>
            <person name="Merkel B.J."/>
            <person name="Hornburger P."/>
            <person name="Mueller R.-W."/>
            <person name="Bruemmer F."/>
            <person name="Labrenz M."/>
            <person name="Spormann A.M."/>
            <person name="Op den Camp H."/>
            <person name="Overmann J."/>
            <person name="Amann R."/>
            <person name="Jetten M.S.M."/>
            <person name="Mascher T."/>
            <person name="Medema M.H."/>
            <person name="Devos D.P."/>
            <person name="Kaster A.-K."/>
            <person name="Ovreas L."/>
            <person name="Rohde M."/>
            <person name="Galperin M.Y."/>
            <person name="Jogler C."/>
        </authorList>
    </citation>
    <scope>NUCLEOTIDE SEQUENCE [LARGE SCALE GENOMIC DNA]</scope>
    <source>
        <strain evidence="1 2">UC8</strain>
    </source>
</reference>
<evidence type="ECO:0000313" key="1">
    <source>
        <dbReference type="EMBL" id="QEG39386.1"/>
    </source>
</evidence>
<sequence>MPSFDPAFLERNKAAIKQASPLLDQISQAWDEIEEFFKSQGILRGTWLCFDSIFSGAHAQPPIGEELIGIQKIKGAWRICIGELIYADPEDDPNWKPIGEAPTHLRISLLDHVHPLFEELVRSNEEYVKDIEIAAKKSQAVLTDLNLAGL</sequence>
<protein>
    <submittedName>
        <fullName evidence="1">Uncharacterized protein</fullName>
    </submittedName>
</protein>
<dbReference type="AlphaFoldDB" id="A0A5B9QQS7"/>
<gene>
    <name evidence="1" type="ORF">UC8_13630</name>
</gene>
<accession>A0A5B9QQS7</accession>